<evidence type="ECO:0000259" key="8">
    <source>
        <dbReference type="Pfam" id="PF02729"/>
    </source>
</evidence>
<feature type="binding site" evidence="6">
    <location>
        <begin position="49"/>
        <end position="52"/>
    </location>
    <ligand>
        <name>carbamoyl phosphate</name>
        <dbReference type="ChEBI" id="CHEBI:58228"/>
    </ligand>
</feature>
<dbReference type="Gene3D" id="3.40.50.1370">
    <property type="entry name" value="Aspartate/ornithine carbamoyltransferase"/>
    <property type="match status" value="2"/>
</dbReference>
<feature type="binding site" evidence="6">
    <location>
        <position position="289"/>
    </location>
    <ligand>
        <name>carbamoyl phosphate</name>
        <dbReference type="ChEBI" id="CHEBI:58228"/>
    </ligand>
</feature>
<dbReference type="NCBIfam" id="TIGR00658">
    <property type="entry name" value="orni_carb_tr"/>
    <property type="match status" value="1"/>
</dbReference>
<evidence type="ECO:0000256" key="2">
    <source>
        <dbReference type="ARBA" id="ARBA00007805"/>
    </source>
</evidence>
<protein>
    <recommendedName>
        <fullName evidence="3 6">Ornithine carbamoyltransferase</fullName>
        <shortName evidence="6">OTCase</shortName>
        <ecNumber evidence="3 6">2.1.3.3</ecNumber>
    </recommendedName>
</protein>
<dbReference type="EC" id="2.1.3.3" evidence="3 6"/>
<sequence>MKRDFVNFEDLSRDEVLEILDYAFYIKKNPFANNILKNKSIGLIFMKQSTRTRLSFEVGVKHLGGQPIYILGSSTQLSRGEDIKDTARVMSRYLDGIVIRTYSHQEVEDLARYGNVPVINALTDYQHPCQVLADLQTIKERFGKLEGLKLTYIGDGNNMANTLLIACSMMGINISVATPPMYEPNGKAIKTALDFAKETGVNIEITNNPEEAVKESDILYTDVWVSMGQENESNKKNVFEGFTINKNLLSKANKNAIVMHCLPAHKGEEITEEVFEMFADIIFDQAENRLHAQKSLLNFLYKGGSN</sequence>
<dbReference type="GO" id="GO:0019240">
    <property type="term" value="P:citrulline biosynthetic process"/>
    <property type="evidence" value="ECO:0007669"/>
    <property type="project" value="TreeGrafter"/>
</dbReference>
<evidence type="ECO:0000256" key="5">
    <source>
        <dbReference type="ARBA" id="ARBA00048772"/>
    </source>
</evidence>
<keyword evidence="10" id="KW-1185">Reference proteome</keyword>
<evidence type="ECO:0000313" key="9">
    <source>
        <dbReference type="EMBL" id="RMA97797.1"/>
    </source>
</evidence>
<comment type="similarity">
    <text evidence="2 6">Belongs to the aspartate/ornithine carbamoyltransferase superfamily. OTCase family.</text>
</comment>
<dbReference type="HAMAP" id="MF_01109">
    <property type="entry name" value="OTCase"/>
    <property type="match status" value="1"/>
</dbReference>
<evidence type="ECO:0000256" key="4">
    <source>
        <dbReference type="ARBA" id="ARBA00022679"/>
    </source>
</evidence>
<dbReference type="Pfam" id="PF00185">
    <property type="entry name" value="OTCace"/>
    <property type="match status" value="1"/>
</dbReference>
<comment type="pathway">
    <text evidence="1">Amino-acid biosynthesis; L-arginine biosynthesis; L-arginine from L-ornithine and carbamoyl phosphate: step 1/3.</text>
</comment>
<keyword evidence="4 6" id="KW-0808">Transferase</keyword>
<evidence type="ECO:0000256" key="6">
    <source>
        <dbReference type="HAMAP-Rule" id="MF_01109"/>
    </source>
</evidence>
<comment type="caution">
    <text evidence="9">The sequence shown here is derived from an EMBL/GenBank/DDBJ whole genome shotgun (WGS) entry which is preliminary data.</text>
</comment>
<feature type="domain" description="Aspartate/ornithine carbamoyltransferase carbamoyl-P binding" evidence="8">
    <location>
        <begin position="3"/>
        <end position="140"/>
    </location>
</feature>
<dbReference type="AlphaFoldDB" id="A0A3M0BKW5"/>
<dbReference type="PRINTS" id="PR00100">
    <property type="entry name" value="AOTCASE"/>
</dbReference>
<dbReference type="InterPro" id="IPR002292">
    <property type="entry name" value="Orn/put_carbamltrans"/>
</dbReference>
<dbReference type="GO" id="GO:0004585">
    <property type="term" value="F:ornithine carbamoyltransferase activity"/>
    <property type="evidence" value="ECO:0007669"/>
    <property type="project" value="UniProtKB-UniRule"/>
</dbReference>
<organism evidence="9 10">
    <name type="scientific">Hydrogenothermus marinus</name>
    <dbReference type="NCBI Taxonomy" id="133270"/>
    <lineage>
        <taxon>Bacteria</taxon>
        <taxon>Pseudomonadati</taxon>
        <taxon>Aquificota</taxon>
        <taxon>Aquificia</taxon>
        <taxon>Aquificales</taxon>
        <taxon>Hydrogenothermaceae</taxon>
        <taxon>Hydrogenothermus</taxon>
    </lineage>
</organism>
<feature type="binding site" evidence="6">
    <location>
        <position position="222"/>
    </location>
    <ligand>
        <name>L-ornithine</name>
        <dbReference type="ChEBI" id="CHEBI:46911"/>
    </ligand>
</feature>
<evidence type="ECO:0000256" key="3">
    <source>
        <dbReference type="ARBA" id="ARBA00013007"/>
    </source>
</evidence>
<gene>
    <name evidence="9" type="ORF">CLV39_0426</name>
</gene>
<dbReference type="SUPFAM" id="SSF53671">
    <property type="entry name" value="Aspartate/ornithine carbamoyltransferase"/>
    <property type="match status" value="1"/>
</dbReference>
<feature type="binding site" evidence="6">
    <location>
        <position position="158"/>
    </location>
    <ligand>
        <name>L-ornithine</name>
        <dbReference type="ChEBI" id="CHEBI:46911"/>
    </ligand>
</feature>
<evidence type="ECO:0000259" key="7">
    <source>
        <dbReference type="Pfam" id="PF00185"/>
    </source>
</evidence>
<dbReference type="PROSITE" id="PS00097">
    <property type="entry name" value="CARBAMOYLTRANSFERASE"/>
    <property type="match status" value="1"/>
</dbReference>
<dbReference type="GO" id="GO:0016597">
    <property type="term" value="F:amino acid binding"/>
    <property type="evidence" value="ECO:0007669"/>
    <property type="project" value="InterPro"/>
</dbReference>
<dbReference type="RefSeq" id="WP_211325027.1">
    <property type="nucleotide sequence ID" value="NZ_REFO01000010.1"/>
</dbReference>
<accession>A0A3M0BKW5</accession>
<name>A0A3M0BKW5_9AQUI</name>
<feature type="binding site" evidence="6">
    <location>
        <begin position="127"/>
        <end position="130"/>
    </location>
    <ligand>
        <name>carbamoyl phosphate</name>
        <dbReference type="ChEBI" id="CHEBI:58228"/>
    </ligand>
</feature>
<dbReference type="GO" id="GO:0005737">
    <property type="term" value="C:cytoplasm"/>
    <property type="evidence" value="ECO:0007669"/>
    <property type="project" value="UniProtKB-SubCell"/>
</dbReference>
<dbReference type="Pfam" id="PF02729">
    <property type="entry name" value="OTCace_N"/>
    <property type="match status" value="1"/>
</dbReference>
<dbReference type="PANTHER" id="PTHR45753:SF3">
    <property type="entry name" value="ORNITHINE TRANSCARBAMYLASE, MITOCHONDRIAL"/>
    <property type="match status" value="1"/>
</dbReference>
<feature type="domain" description="Aspartate/ornithine carbamoyltransferase Asp/Orn-binding" evidence="7">
    <location>
        <begin position="146"/>
        <end position="299"/>
    </location>
</feature>
<feature type="binding site" evidence="6">
    <location>
        <begin position="226"/>
        <end position="227"/>
    </location>
    <ligand>
        <name>L-ornithine</name>
        <dbReference type="ChEBI" id="CHEBI:46911"/>
    </ligand>
</feature>
<proteinExistence type="inferred from homology"/>
<comment type="subcellular location">
    <subcellularLocation>
        <location evidence="6">Cytoplasm</location>
    </subcellularLocation>
</comment>
<dbReference type="InterPro" id="IPR036901">
    <property type="entry name" value="Asp/Orn_carbamoylTrfase_sf"/>
</dbReference>
<dbReference type="InterPro" id="IPR006132">
    <property type="entry name" value="Asp/Orn_carbamoyltranf_P-bd"/>
</dbReference>
<evidence type="ECO:0000313" key="10">
    <source>
        <dbReference type="Proteomes" id="UP000280842"/>
    </source>
</evidence>
<comment type="catalytic activity">
    <reaction evidence="5 6">
        <text>carbamoyl phosphate + L-ornithine = L-citrulline + phosphate + H(+)</text>
        <dbReference type="Rhea" id="RHEA:19513"/>
        <dbReference type="ChEBI" id="CHEBI:15378"/>
        <dbReference type="ChEBI" id="CHEBI:43474"/>
        <dbReference type="ChEBI" id="CHEBI:46911"/>
        <dbReference type="ChEBI" id="CHEBI:57743"/>
        <dbReference type="ChEBI" id="CHEBI:58228"/>
        <dbReference type="EC" id="2.1.3.3"/>
    </reaction>
</comment>
<dbReference type="InterPro" id="IPR006130">
    <property type="entry name" value="Asp/Orn_carbamoylTrfase"/>
</dbReference>
<dbReference type="GO" id="GO:0042450">
    <property type="term" value="P:L-arginine biosynthetic process via ornithine"/>
    <property type="evidence" value="ECO:0007669"/>
    <property type="project" value="UniProtKB-UniRule"/>
</dbReference>
<dbReference type="InterPro" id="IPR006131">
    <property type="entry name" value="Asp_carbamoyltransf_Asp/Orn-bd"/>
</dbReference>
<feature type="binding site" evidence="6">
    <location>
        <position position="76"/>
    </location>
    <ligand>
        <name>carbamoyl phosphate</name>
        <dbReference type="ChEBI" id="CHEBI:58228"/>
    </ligand>
</feature>
<feature type="binding site" evidence="6">
    <location>
        <begin position="261"/>
        <end position="262"/>
    </location>
    <ligand>
        <name>carbamoyl phosphate</name>
        <dbReference type="ChEBI" id="CHEBI:58228"/>
    </ligand>
</feature>
<evidence type="ECO:0000256" key="1">
    <source>
        <dbReference type="ARBA" id="ARBA00004975"/>
    </source>
</evidence>
<dbReference type="NCBIfam" id="NF001986">
    <property type="entry name" value="PRK00779.1"/>
    <property type="match status" value="1"/>
</dbReference>
<reference evidence="9 10" key="1">
    <citation type="submission" date="2018-10" db="EMBL/GenBank/DDBJ databases">
        <title>Genomic Encyclopedia of Archaeal and Bacterial Type Strains, Phase II (KMG-II): from individual species to whole genera.</title>
        <authorList>
            <person name="Goeker M."/>
        </authorList>
    </citation>
    <scope>NUCLEOTIDE SEQUENCE [LARGE SCALE GENOMIC DNA]</scope>
    <source>
        <strain evidence="9 10">VM1</strain>
    </source>
</reference>
<dbReference type="FunFam" id="3.40.50.1370:FF:000008">
    <property type="entry name" value="Ornithine carbamoyltransferase"/>
    <property type="match status" value="1"/>
</dbReference>
<keyword evidence="6" id="KW-0963">Cytoplasm</keyword>
<dbReference type="EMBL" id="REFO01000010">
    <property type="protein sequence ID" value="RMA97797.1"/>
    <property type="molecule type" value="Genomic_DNA"/>
</dbReference>
<dbReference type="PRINTS" id="PR00102">
    <property type="entry name" value="OTCASE"/>
</dbReference>
<dbReference type="Proteomes" id="UP000280842">
    <property type="component" value="Unassembled WGS sequence"/>
</dbReference>
<dbReference type="InterPro" id="IPR024904">
    <property type="entry name" value="OTCase_ArgI"/>
</dbReference>
<dbReference type="PANTHER" id="PTHR45753">
    <property type="entry name" value="ORNITHINE CARBAMOYLTRANSFERASE, MITOCHONDRIAL"/>
    <property type="match status" value="1"/>
</dbReference>
<feature type="binding site" evidence="6">
    <location>
        <position position="100"/>
    </location>
    <ligand>
        <name>carbamoyl phosphate</name>
        <dbReference type="ChEBI" id="CHEBI:58228"/>
    </ligand>
</feature>